<accession>A0ABR6Y7R9</accession>
<comment type="caution">
    <text evidence="1">The sequence shown here is derived from an EMBL/GenBank/DDBJ whole genome shotgun (WGS) entry which is preliminary data.</text>
</comment>
<dbReference type="Proteomes" id="UP000624279">
    <property type="component" value="Unassembled WGS sequence"/>
</dbReference>
<evidence type="ECO:0000313" key="2">
    <source>
        <dbReference type="Proteomes" id="UP000624279"/>
    </source>
</evidence>
<name>A0ABR6Y7R9_9BURK</name>
<sequence>MSYVIQIVDAALPGDTMQRRRLIDQLIEEYHTNDQKPDTALSQMYQQLVNRFPCLTSFIDDRIDECVWGDGPLLTNFGERVAVLDIVQRQDEVLVVILKLAQDLNLKVIDAQRDIVFYPKSQESIEYIAVHEKLSEQETSLTEKSVRDTIADRFAPLLTPVGFIWNKKDKWFQRNVSYGMQCIRVGVEKKRDAFTIYYVARFDVLAVGDVMRRLFNDPTATGYIGCVEEYFTKRKLPLSVASIDELRNVTKLFEELTESTVLPFLENSLTLDSLNKALNDTEKCRHFIGRPFIYKVLSLAYLVEPKKIHEVVEVYRNHIKLLNYSEDAYLKPIEDTVNKLIELNPTL</sequence>
<keyword evidence="2" id="KW-1185">Reference proteome</keyword>
<proteinExistence type="predicted"/>
<reference evidence="1 2" key="1">
    <citation type="submission" date="2020-08" db="EMBL/GenBank/DDBJ databases">
        <title>Novel species isolated from subtropical streams in China.</title>
        <authorList>
            <person name="Lu H."/>
        </authorList>
    </citation>
    <scope>NUCLEOTIDE SEQUENCE [LARGE SCALE GENOMIC DNA]</scope>
    <source>
        <strain evidence="1 2">LX15W</strain>
    </source>
</reference>
<dbReference type="RefSeq" id="WP_186940669.1">
    <property type="nucleotide sequence ID" value="NZ_JACOGA010000003.1"/>
</dbReference>
<evidence type="ECO:0000313" key="1">
    <source>
        <dbReference type="EMBL" id="MBC3872658.1"/>
    </source>
</evidence>
<gene>
    <name evidence="1" type="ORF">H8K55_03585</name>
</gene>
<protein>
    <submittedName>
        <fullName evidence="1">Uncharacterized protein</fullName>
    </submittedName>
</protein>
<organism evidence="1 2">
    <name type="scientific">Undibacterium flavidum</name>
    <dbReference type="NCBI Taxonomy" id="2762297"/>
    <lineage>
        <taxon>Bacteria</taxon>
        <taxon>Pseudomonadati</taxon>
        <taxon>Pseudomonadota</taxon>
        <taxon>Betaproteobacteria</taxon>
        <taxon>Burkholderiales</taxon>
        <taxon>Oxalobacteraceae</taxon>
        <taxon>Undibacterium</taxon>
    </lineage>
</organism>
<dbReference type="EMBL" id="JACOGA010000003">
    <property type="protein sequence ID" value="MBC3872658.1"/>
    <property type="molecule type" value="Genomic_DNA"/>
</dbReference>